<evidence type="ECO:0000313" key="4">
    <source>
        <dbReference type="Proteomes" id="UP000664369"/>
    </source>
</evidence>
<evidence type="ECO:0000259" key="2">
    <source>
        <dbReference type="Pfam" id="PF01833"/>
    </source>
</evidence>
<reference evidence="3 4" key="1">
    <citation type="submission" date="2021-03" db="EMBL/GenBank/DDBJ databases">
        <authorList>
            <person name="Kim M.K."/>
        </authorList>
    </citation>
    <scope>NUCLEOTIDE SEQUENCE [LARGE SCALE GENOMIC DNA]</scope>
    <source>
        <strain evidence="3 4">BT442</strain>
    </source>
</reference>
<evidence type="ECO:0000256" key="1">
    <source>
        <dbReference type="SAM" id="SignalP"/>
    </source>
</evidence>
<dbReference type="Pfam" id="PF01833">
    <property type="entry name" value="TIG"/>
    <property type="match status" value="2"/>
</dbReference>
<feature type="signal peptide" evidence="1">
    <location>
        <begin position="1"/>
        <end position="19"/>
    </location>
</feature>
<dbReference type="SUPFAM" id="SSF81296">
    <property type="entry name" value="E set domains"/>
    <property type="match status" value="2"/>
</dbReference>
<dbReference type="InterPro" id="IPR013783">
    <property type="entry name" value="Ig-like_fold"/>
</dbReference>
<keyword evidence="1" id="KW-0732">Signal</keyword>
<dbReference type="InterPro" id="IPR002909">
    <property type="entry name" value="IPT_dom"/>
</dbReference>
<feature type="domain" description="IPT/TIG" evidence="2">
    <location>
        <begin position="125"/>
        <end position="197"/>
    </location>
</feature>
<sequence>MKTKLVPSTLPLLALLFFACEREDAPHRVLITDITPGTTQIGGSTLNTAVIGDTLTIQGEGFSGVTTENQVTVQGLPAPVLTASTTQLRARVPAGVPYAYVSVVVTRDGYEPARHQISVRSTPSPIITGIRPSQGRVGTVVTIYGRHLLETVQADQLAFANASGQAASVIVSPLNPVLSTADSLQIQVPAGAGTGRIALYAHPVENMANSFGSIVTSVFTVIP</sequence>
<proteinExistence type="predicted"/>
<dbReference type="RefSeq" id="WP_208178662.1">
    <property type="nucleotide sequence ID" value="NZ_JAGETZ010000023.1"/>
</dbReference>
<feature type="chain" id="PRO_5046897406" evidence="1">
    <location>
        <begin position="20"/>
        <end position="223"/>
    </location>
</feature>
<gene>
    <name evidence="3" type="ORF">J4E00_27920</name>
</gene>
<accession>A0ABS3QP86</accession>
<name>A0ABS3QP86_9BACT</name>
<keyword evidence="4" id="KW-1185">Reference proteome</keyword>
<dbReference type="Gene3D" id="2.60.40.10">
    <property type="entry name" value="Immunoglobulins"/>
    <property type="match status" value="2"/>
</dbReference>
<protein>
    <submittedName>
        <fullName evidence="3">IPT/TIG domain-containing protein</fullName>
    </submittedName>
</protein>
<dbReference type="PROSITE" id="PS51257">
    <property type="entry name" value="PROKAR_LIPOPROTEIN"/>
    <property type="match status" value="1"/>
</dbReference>
<comment type="caution">
    <text evidence="3">The sequence shown here is derived from an EMBL/GenBank/DDBJ whole genome shotgun (WGS) entry which is preliminary data.</text>
</comment>
<dbReference type="Proteomes" id="UP000664369">
    <property type="component" value="Unassembled WGS sequence"/>
</dbReference>
<dbReference type="EMBL" id="JAGETZ010000023">
    <property type="protein sequence ID" value="MBO2012922.1"/>
    <property type="molecule type" value="Genomic_DNA"/>
</dbReference>
<dbReference type="InterPro" id="IPR014756">
    <property type="entry name" value="Ig_E-set"/>
</dbReference>
<feature type="domain" description="IPT/TIG" evidence="2">
    <location>
        <begin position="47"/>
        <end position="109"/>
    </location>
</feature>
<organism evidence="3 4">
    <name type="scientific">Hymenobacter negativus</name>
    <dbReference type="NCBI Taxonomy" id="2795026"/>
    <lineage>
        <taxon>Bacteria</taxon>
        <taxon>Pseudomonadati</taxon>
        <taxon>Bacteroidota</taxon>
        <taxon>Cytophagia</taxon>
        <taxon>Cytophagales</taxon>
        <taxon>Hymenobacteraceae</taxon>
        <taxon>Hymenobacter</taxon>
    </lineage>
</organism>
<evidence type="ECO:0000313" key="3">
    <source>
        <dbReference type="EMBL" id="MBO2012922.1"/>
    </source>
</evidence>